<evidence type="ECO:0000313" key="4">
    <source>
        <dbReference type="Proteomes" id="UP001239167"/>
    </source>
</evidence>
<dbReference type="PANTHER" id="PTHR23026:SF125">
    <property type="entry name" value="OXYGEN-INSENSITIVE NAD(P)H NITROREDUCTASE"/>
    <property type="match status" value="1"/>
</dbReference>
<comment type="caution">
    <text evidence="3">The sequence shown here is derived from an EMBL/GenBank/DDBJ whole genome shotgun (WGS) entry which is preliminary data.</text>
</comment>
<keyword evidence="1" id="KW-0520">NAD</keyword>
<sequence>MNQIFNVIKSRRSIRKYLPEQIKEEELNAIIEAGTYAPSGHNCQPWHFTIIQNKLLIESMNEKIKQQMILPLHKWANKMGASDQYNVFHHAPTVVIVSGDKTATSPLPLAGTDFHYTPLVDCAASIENILLAAESLGIGSCWLGLVNFFFELPEVRELGIPDSYQPYFAVALGYKDAGTALQPAPKRRIGTVSYIR</sequence>
<proteinExistence type="predicted"/>
<evidence type="ECO:0000256" key="1">
    <source>
        <dbReference type="ARBA" id="ARBA00023027"/>
    </source>
</evidence>
<gene>
    <name evidence="3" type="ORF">J2S01_001869</name>
</gene>
<protein>
    <submittedName>
        <fullName evidence="3">Nitroreductase</fullName>
    </submittedName>
</protein>
<dbReference type="Gene3D" id="3.40.109.10">
    <property type="entry name" value="NADH Oxidase"/>
    <property type="match status" value="1"/>
</dbReference>
<keyword evidence="4" id="KW-1185">Reference proteome</keyword>
<evidence type="ECO:0000259" key="2">
    <source>
        <dbReference type="Pfam" id="PF00881"/>
    </source>
</evidence>
<feature type="domain" description="Nitroreductase" evidence="2">
    <location>
        <begin position="8"/>
        <end position="174"/>
    </location>
</feature>
<dbReference type="InterPro" id="IPR029479">
    <property type="entry name" value="Nitroreductase"/>
</dbReference>
<name>A0ABT9Y8S1_9FIRM</name>
<dbReference type="Proteomes" id="UP001239167">
    <property type="component" value="Unassembled WGS sequence"/>
</dbReference>
<dbReference type="InterPro" id="IPR000415">
    <property type="entry name" value="Nitroreductase-like"/>
</dbReference>
<organism evidence="3 4">
    <name type="scientific">Pectinatus haikarae</name>
    <dbReference type="NCBI Taxonomy" id="349096"/>
    <lineage>
        <taxon>Bacteria</taxon>
        <taxon>Bacillati</taxon>
        <taxon>Bacillota</taxon>
        <taxon>Negativicutes</taxon>
        <taxon>Selenomonadales</taxon>
        <taxon>Selenomonadaceae</taxon>
        <taxon>Pectinatus</taxon>
    </lineage>
</organism>
<dbReference type="Pfam" id="PF00881">
    <property type="entry name" value="Nitroreductase"/>
    <property type="match status" value="1"/>
</dbReference>
<dbReference type="PANTHER" id="PTHR23026">
    <property type="entry name" value="NADPH NITROREDUCTASE"/>
    <property type="match status" value="1"/>
</dbReference>
<dbReference type="InterPro" id="IPR050627">
    <property type="entry name" value="Nitroreductase/BluB"/>
</dbReference>
<dbReference type="EMBL" id="JAUSUE010000013">
    <property type="protein sequence ID" value="MDQ0204144.1"/>
    <property type="molecule type" value="Genomic_DNA"/>
</dbReference>
<reference evidence="3 4" key="1">
    <citation type="submission" date="2023-07" db="EMBL/GenBank/DDBJ databases">
        <title>Genomic Encyclopedia of Type Strains, Phase IV (KMG-IV): sequencing the most valuable type-strain genomes for metagenomic binning, comparative biology and taxonomic classification.</title>
        <authorList>
            <person name="Goeker M."/>
        </authorList>
    </citation>
    <scope>NUCLEOTIDE SEQUENCE [LARGE SCALE GENOMIC DNA]</scope>
    <source>
        <strain evidence="3 4">DSM 16980</strain>
    </source>
</reference>
<dbReference type="CDD" id="cd02136">
    <property type="entry name" value="PnbA_NfnB-like"/>
    <property type="match status" value="1"/>
</dbReference>
<evidence type="ECO:0000313" key="3">
    <source>
        <dbReference type="EMBL" id="MDQ0204144.1"/>
    </source>
</evidence>
<dbReference type="RefSeq" id="WP_307224354.1">
    <property type="nucleotide sequence ID" value="NZ_CP116940.1"/>
</dbReference>
<accession>A0ABT9Y8S1</accession>
<dbReference type="SUPFAM" id="SSF55469">
    <property type="entry name" value="FMN-dependent nitroreductase-like"/>
    <property type="match status" value="1"/>
</dbReference>